<gene>
    <name evidence="1" type="ORF">METZ01_LOCUS474133</name>
</gene>
<sequence length="30" mass="3530">MAIRLFYCELITLNDMGESMKVAHRITLLF</sequence>
<evidence type="ECO:0000313" key="1">
    <source>
        <dbReference type="EMBL" id="SVE21279.1"/>
    </source>
</evidence>
<reference evidence="1" key="1">
    <citation type="submission" date="2018-05" db="EMBL/GenBank/DDBJ databases">
        <authorList>
            <person name="Lanie J.A."/>
            <person name="Ng W.-L."/>
            <person name="Kazmierczak K.M."/>
            <person name="Andrzejewski T.M."/>
            <person name="Davidsen T.M."/>
            <person name="Wayne K.J."/>
            <person name="Tettelin H."/>
            <person name="Glass J.I."/>
            <person name="Rusch D."/>
            <person name="Podicherti R."/>
            <person name="Tsui H.-C.T."/>
            <person name="Winkler M.E."/>
        </authorList>
    </citation>
    <scope>NUCLEOTIDE SEQUENCE</scope>
</reference>
<name>A0A383BN40_9ZZZZ</name>
<dbReference type="AlphaFoldDB" id="A0A383BN40"/>
<accession>A0A383BN40</accession>
<protein>
    <submittedName>
        <fullName evidence="1">Uncharacterized protein</fullName>
    </submittedName>
</protein>
<dbReference type="EMBL" id="UINC01201785">
    <property type="protein sequence ID" value="SVE21279.1"/>
    <property type="molecule type" value="Genomic_DNA"/>
</dbReference>
<organism evidence="1">
    <name type="scientific">marine metagenome</name>
    <dbReference type="NCBI Taxonomy" id="408172"/>
    <lineage>
        <taxon>unclassified sequences</taxon>
        <taxon>metagenomes</taxon>
        <taxon>ecological metagenomes</taxon>
    </lineage>
</organism>
<proteinExistence type="predicted"/>